<dbReference type="EMBL" id="KN445424">
    <property type="protein sequence ID" value="KHG28551.1"/>
    <property type="molecule type" value="Genomic_DNA"/>
</dbReference>
<evidence type="ECO:0000313" key="2">
    <source>
        <dbReference type="Proteomes" id="UP000032142"/>
    </source>
</evidence>
<reference evidence="2" key="1">
    <citation type="submission" date="2014-09" db="EMBL/GenBank/DDBJ databases">
        <authorList>
            <person name="Mudge J."/>
            <person name="Ramaraj T."/>
            <person name="Lindquist I.E."/>
            <person name="Bharti A.K."/>
            <person name="Sundararajan A."/>
            <person name="Cameron C.T."/>
            <person name="Woodward J.E."/>
            <person name="May G.D."/>
            <person name="Brubaker C."/>
            <person name="Broadhvest J."/>
            <person name="Wilkins T.A."/>
        </authorList>
    </citation>
    <scope>NUCLEOTIDE SEQUENCE</scope>
    <source>
        <strain evidence="2">cv. AKA8401</strain>
    </source>
</reference>
<name>A0A0B0PYK7_GOSAR</name>
<proteinExistence type="predicted"/>
<organism evidence="1 2">
    <name type="scientific">Gossypium arboreum</name>
    <name type="common">Tree cotton</name>
    <name type="synonym">Gossypium nanking</name>
    <dbReference type="NCBI Taxonomy" id="29729"/>
    <lineage>
        <taxon>Eukaryota</taxon>
        <taxon>Viridiplantae</taxon>
        <taxon>Streptophyta</taxon>
        <taxon>Embryophyta</taxon>
        <taxon>Tracheophyta</taxon>
        <taxon>Spermatophyta</taxon>
        <taxon>Magnoliopsida</taxon>
        <taxon>eudicotyledons</taxon>
        <taxon>Gunneridae</taxon>
        <taxon>Pentapetalae</taxon>
        <taxon>rosids</taxon>
        <taxon>malvids</taxon>
        <taxon>Malvales</taxon>
        <taxon>Malvaceae</taxon>
        <taxon>Malvoideae</taxon>
        <taxon>Gossypium</taxon>
    </lineage>
</organism>
<accession>A0A0B0PYK7</accession>
<sequence>MICWIPSSYPSMKLLRASLYAEALVMYNLYKAGFKVSIPPLAAIVIKSFPYTTLKQCKIQENKL</sequence>
<gene>
    <name evidence="1" type="ORF">F383_34804</name>
</gene>
<keyword evidence="2" id="KW-1185">Reference proteome</keyword>
<evidence type="ECO:0000313" key="1">
    <source>
        <dbReference type="EMBL" id="KHG28551.1"/>
    </source>
</evidence>
<dbReference type="Proteomes" id="UP000032142">
    <property type="component" value="Unassembled WGS sequence"/>
</dbReference>
<protein>
    <submittedName>
        <fullName evidence="1">Uncharacterized protein</fullName>
    </submittedName>
</protein>
<dbReference type="AlphaFoldDB" id="A0A0B0PYK7"/>